<dbReference type="Proteomes" id="UP001596380">
    <property type="component" value="Unassembled WGS sequence"/>
</dbReference>
<dbReference type="EMBL" id="JBHSXS010000003">
    <property type="protein sequence ID" value="MFC6879629.1"/>
    <property type="molecule type" value="Genomic_DNA"/>
</dbReference>
<dbReference type="Pfam" id="PF03466">
    <property type="entry name" value="LysR_substrate"/>
    <property type="match status" value="1"/>
</dbReference>
<dbReference type="InterPro" id="IPR036388">
    <property type="entry name" value="WH-like_DNA-bd_sf"/>
</dbReference>
<dbReference type="CDD" id="cd08423">
    <property type="entry name" value="PBP2_LTTR_like_6"/>
    <property type="match status" value="1"/>
</dbReference>
<evidence type="ECO:0000256" key="2">
    <source>
        <dbReference type="ARBA" id="ARBA00023015"/>
    </source>
</evidence>
<sequence>MLEIPLLHALYAVHKHGSLSSAAETLHITTSAVSQRITKLERETGQRMIERLGRGVRLTDAAVILVDYAERILSLVNEAESALDGHRGAIAGQLSIAGFSTAVRGLLPPAIIALKEKHPKLGLKICEDEPNMSIRQLVRGDVDIAVVQDWFNAPLDLPEGLMKASLLDDVADVALPAQNPLAQRHMLELDDLADENWITWTPGSVCHSWLMQTFRACGVEPHVVHTAADYSTQLALVSSGLGICLIPRLGREPVPPGVRVIGVRPLLSRHVYAVWRRESARRPAIRAATDALVETALPTELSYNTKTSFPADAPVSSS</sequence>
<evidence type="ECO:0000256" key="1">
    <source>
        <dbReference type="ARBA" id="ARBA00009437"/>
    </source>
</evidence>
<proteinExistence type="inferred from homology"/>
<comment type="similarity">
    <text evidence="1">Belongs to the LysR transcriptional regulatory family.</text>
</comment>
<reference evidence="7" key="1">
    <citation type="journal article" date="2019" name="Int. J. Syst. Evol. Microbiol.">
        <title>The Global Catalogue of Microorganisms (GCM) 10K type strain sequencing project: providing services to taxonomists for standard genome sequencing and annotation.</title>
        <authorList>
            <consortium name="The Broad Institute Genomics Platform"/>
            <consortium name="The Broad Institute Genome Sequencing Center for Infectious Disease"/>
            <person name="Wu L."/>
            <person name="Ma J."/>
        </authorList>
    </citation>
    <scope>NUCLEOTIDE SEQUENCE [LARGE SCALE GENOMIC DNA]</scope>
    <source>
        <strain evidence="7">JCM 3369</strain>
    </source>
</reference>
<keyword evidence="4" id="KW-0804">Transcription</keyword>
<comment type="caution">
    <text evidence="6">The sequence shown here is derived from an EMBL/GenBank/DDBJ whole genome shotgun (WGS) entry which is preliminary data.</text>
</comment>
<dbReference type="InterPro" id="IPR036390">
    <property type="entry name" value="WH_DNA-bd_sf"/>
</dbReference>
<dbReference type="Gene3D" id="1.10.10.10">
    <property type="entry name" value="Winged helix-like DNA-binding domain superfamily/Winged helix DNA-binding domain"/>
    <property type="match status" value="1"/>
</dbReference>
<evidence type="ECO:0000256" key="3">
    <source>
        <dbReference type="ARBA" id="ARBA00023125"/>
    </source>
</evidence>
<keyword evidence="7" id="KW-1185">Reference proteome</keyword>
<dbReference type="SUPFAM" id="SSF53850">
    <property type="entry name" value="Periplasmic binding protein-like II"/>
    <property type="match status" value="1"/>
</dbReference>
<dbReference type="Gene3D" id="3.40.190.10">
    <property type="entry name" value="Periplasmic binding protein-like II"/>
    <property type="match status" value="2"/>
</dbReference>
<dbReference type="RefSeq" id="WP_160821596.1">
    <property type="nucleotide sequence ID" value="NZ_JBHSXS010000003.1"/>
</dbReference>
<feature type="domain" description="HTH lysR-type" evidence="5">
    <location>
        <begin position="2"/>
        <end position="59"/>
    </location>
</feature>
<evidence type="ECO:0000313" key="6">
    <source>
        <dbReference type="EMBL" id="MFC6879629.1"/>
    </source>
</evidence>
<name>A0ABW2CDN4_9ACTN</name>
<dbReference type="PANTHER" id="PTHR30346">
    <property type="entry name" value="TRANSCRIPTIONAL DUAL REGULATOR HCAR-RELATED"/>
    <property type="match status" value="1"/>
</dbReference>
<dbReference type="SUPFAM" id="SSF46785">
    <property type="entry name" value="Winged helix' DNA-binding domain"/>
    <property type="match status" value="1"/>
</dbReference>
<dbReference type="Pfam" id="PF00126">
    <property type="entry name" value="HTH_1"/>
    <property type="match status" value="1"/>
</dbReference>
<dbReference type="InterPro" id="IPR005119">
    <property type="entry name" value="LysR_subst-bd"/>
</dbReference>
<gene>
    <name evidence="6" type="ORF">ACFQKB_07605</name>
</gene>
<dbReference type="PROSITE" id="PS50931">
    <property type="entry name" value="HTH_LYSR"/>
    <property type="match status" value="1"/>
</dbReference>
<evidence type="ECO:0000313" key="7">
    <source>
        <dbReference type="Proteomes" id="UP001596380"/>
    </source>
</evidence>
<keyword evidence="2" id="KW-0805">Transcription regulation</keyword>
<accession>A0ABW2CDN4</accession>
<dbReference type="PANTHER" id="PTHR30346:SF29">
    <property type="entry name" value="LYSR SUBSTRATE-BINDING"/>
    <property type="match status" value="1"/>
</dbReference>
<keyword evidence="3" id="KW-0238">DNA-binding</keyword>
<protein>
    <submittedName>
        <fullName evidence="6">LysR family transcriptional regulator</fullName>
    </submittedName>
</protein>
<evidence type="ECO:0000259" key="5">
    <source>
        <dbReference type="PROSITE" id="PS50931"/>
    </source>
</evidence>
<dbReference type="InterPro" id="IPR000847">
    <property type="entry name" value="LysR_HTH_N"/>
</dbReference>
<organism evidence="6 7">
    <name type="scientific">Actinomadura yumaensis</name>
    <dbReference type="NCBI Taxonomy" id="111807"/>
    <lineage>
        <taxon>Bacteria</taxon>
        <taxon>Bacillati</taxon>
        <taxon>Actinomycetota</taxon>
        <taxon>Actinomycetes</taxon>
        <taxon>Streptosporangiales</taxon>
        <taxon>Thermomonosporaceae</taxon>
        <taxon>Actinomadura</taxon>
    </lineage>
</organism>
<evidence type="ECO:0000256" key="4">
    <source>
        <dbReference type="ARBA" id="ARBA00023163"/>
    </source>
</evidence>